<name>A0A4Y6PNT0_PERCE</name>
<evidence type="ECO:0000256" key="1">
    <source>
        <dbReference type="SAM" id="MobiDB-lite"/>
    </source>
</evidence>
<dbReference type="RefSeq" id="WP_141196474.1">
    <property type="nucleotide sequence ID" value="NZ_CP041186.1"/>
</dbReference>
<dbReference type="OrthoDB" id="263516at2"/>
<accession>A0A4Y6PNT0</accession>
<keyword evidence="4" id="KW-1185">Reference proteome</keyword>
<protein>
    <recommendedName>
        <fullName evidence="5">DUF4157 domain-containing protein</fullName>
    </recommendedName>
</protein>
<evidence type="ECO:0000256" key="2">
    <source>
        <dbReference type="SAM" id="SignalP"/>
    </source>
</evidence>
<dbReference type="Proteomes" id="UP000315995">
    <property type="component" value="Chromosome"/>
</dbReference>
<accession>A0A5B8Y5Y9</accession>
<feature type="region of interest" description="Disordered" evidence="1">
    <location>
        <begin position="27"/>
        <end position="50"/>
    </location>
</feature>
<feature type="compositionally biased region" description="Polar residues" evidence="1">
    <location>
        <begin position="27"/>
        <end position="39"/>
    </location>
</feature>
<sequence>MSIHRLSCRIVCTLLFVAAFAPASALGQQKEQASANPESTADDAKAGADASGERLLEEAAEISGEVARIRGLSLKHEIKKGIRNRDQLRKVLIERLAEEVTDEDVENEAKVFKKLGLMPEDLDYKQTLLDVLTEQIAGFYDQNAKELYIMQGIPLELQRPAMAHEIFHAIQDQHFDIKRMVEPISSKENGDFALARSALIEGDASVVMIDFSLYEEGVLPRDQVRSIIDIPMMANVLTQLTREDIGALQQMVPQGTNPSSPVDPSQLSESALADAPRMIRKLLVFPYFGGMRFVIKTRLGHDWERVNQVYKNPPVSTEQILHPERYFAGDEPVRLDYNVEPTFEDDALIYDSVLGEYQMRLVLEEHLLEGEDGQKNRAPLDKALDGWDGDRLRAYETSEGQTLISHLSVWDSLDDADEYFDALVEMMKVRYPDAKLTHNRGKYGQSVCMRAGEGDEAERIYLEQWGDLVLHLEGAPTKLDAKGKETDTTAYILRERIMRTVERTPFAEVYEQKVEAYDAEAATKDASDR</sequence>
<dbReference type="AlphaFoldDB" id="A0A4Y6PNT0"/>
<evidence type="ECO:0008006" key="5">
    <source>
        <dbReference type="Google" id="ProtNLM"/>
    </source>
</evidence>
<dbReference type="EMBL" id="CP041186">
    <property type="protein sequence ID" value="QDG49978.1"/>
    <property type="molecule type" value="Genomic_DNA"/>
</dbReference>
<feature type="chain" id="PRO_5030106143" description="DUF4157 domain-containing protein" evidence="2">
    <location>
        <begin position="24"/>
        <end position="529"/>
    </location>
</feature>
<evidence type="ECO:0000313" key="4">
    <source>
        <dbReference type="Proteomes" id="UP000315995"/>
    </source>
</evidence>
<feature type="signal peptide" evidence="2">
    <location>
        <begin position="1"/>
        <end position="23"/>
    </location>
</feature>
<evidence type="ECO:0000313" key="3">
    <source>
        <dbReference type="EMBL" id="QDG49978.1"/>
    </source>
</evidence>
<keyword evidence="2" id="KW-0732">Signal</keyword>
<gene>
    <name evidence="3" type="ORF">FIV42_04250</name>
</gene>
<proteinExistence type="predicted"/>
<organism evidence="3 4">
    <name type="scientific">Persicimonas caeni</name>
    <dbReference type="NCBI Taxonomy" id="2292766"/>
    <lineage>
        <taxon>Bacteria</taxon>
        <taxon>Deltaproteobacteria</taxon>
        <taxon>Bradymonadales</taxon>
        <taxon>Bradymonadaceae</taxon>
        <taxon>Persicimonas</taxon>
    </lineage>
</organism>
<reference evidence="3 4" key="1">
    <citation type="submission" date="2019-06" db="EMBL/GenBank/DDBJ databases">
        <title>Persicimonas caeni gen. nov., sp. nov., a predatory bacterium isolated from solar saltern.</title>
        <authorList>
            <person name="Wang S."/>
        </authorList>
    </citation>
    <scope>NUCLEOTIDE SEQUENCE [LARGE SCALE GENOMIC DNA]</scope>
    <source>
        <strain evidence="3 4">YN101</strain>
    </source>
</reference>